<reference evidence="2 3" key="1">
    <citation type="submission" date="2020-02" db="EMBL/GenBank/DDBJ databases">
        <title>Draft genome sequence of two Spirosoma agri KCTC 52727 and Spirosoma terrae KCTC 52035.</title>
        <authorList>
            <person name="Rojas J."/>
            <person name="Ambika Manirajan B."/>
            <person name="Ratering S."/>
            <person name="Suarez C."/>
            <person name="Schnell S."/>
        </authorList>
    </citation>
    <scope>NUCLEOTIDE SEQUENCE [LARGE SCALE GENOMIC DNA]</scope>
    <source>
        <strain evidence="2 3">KCTC 52727</strain>
    </source>
</reference>
<feature type="domain" description="DUF3846" evidence="1">
    <location>
        <begin position="1"/>
        <end position="98"/>
    </location>
</feature>
<comment type="caution">
    <text evidence="2">The sequence shown here is derived from an EMBL/GenBank/DDBJ whole genome shotgun (WGS) entry which is preliminary data.</text>
</comment>
<organism evidence="2 3">
    <name type="scientific">Spirosoma agri</name>
    <dbReference type="NCBI Taxonomy" id="1987381"/>
    <lineage>
        <taxon>Bacteria</taxon>
        <taxon>Pseudomonadati</taxon>
        <taxon>Bacteroidota</taxon>
        <taxon>Cytophagia</taxon>
        <taxon>Cytophagales</taxon>
        <taxon>Cytophagaceae</taxon>
        <taxon>Spirosoma</taxon>
    </lineage>
</organism>
<protein>
    <recommendedName>
        <fullName evidence="1">DUF3846 domain-containing protein</fullName>
    </recommendedName>
</protein>
<evidence type="ECO:0000313" key="3">
    <source>
        <dbReference type="Proteomes" id="UP000477386"/>
    </source>
</evidence>
<dbReference type="RefSeq" id="WP_164043917.1">
    <property type="nucleotide sequence ID" value="NZ_JAAGNZ010000006.1"/>
</dbReference>
<name>A0A6M0IRA6_9BACT</name>
<evidence type="ECO:0000259" key="1">
    <source>
        <dbReference type="Pfam" id="PF12957"/>
    </source>
</evidence>
<sequence>MRLIKIDPQTQTVEAVESTGLLGDLYRLLDCRLIDVCARQDNGDSLTVDDEALDLEPQPAAFSFNGSNPIHGVALLTGTDDEGGTVEPVTTIDEAIKQLNWLGSIHTEPFLYV</sequence>
<dbReference type="InterPro" id="IPR024559">
    <property type="entry name" value="DUF3846"/>
</dbReference>
<accession>A0A6M0IRA6</accession>
<proteinExistence type="predicted"/>
<dbReference type="Pfam" id="PF12957">
    <property type="entry name" value="DUF3846"/>
    <property type="match status" value="1"/>
</dbReference>
<gene>
    <name evidence="2" type="ORF">GK091_27310</name>
</gene>
<keyword evidence="3" id="KW-1185">Reference proteome</keyword>
<dbReference type="AlphaFoldDB" id="A0A6M0IRA6"/>
<dbReference type="Proteomes" id="UP000477386">
    <property type="component" value="Unassembled WGS sequence"/>
</dbReference>
<dbReference type="EMBL" id="JAAGNZ010000006">
    <property type="protein sequence ID" value="NEU70604.1"/>
    <property type="molecule type" value="Genomic_DNA"/>
</dbReference>
<evidence type="ECO:0000313" key="2">
    <source>
        <dbReference type="EMBL" id="NEU70604.1"/>
    </source>
</evidence>